<dbReference type="Proteomes" id="UP000801492">
    <property type="component" value="Unassembled WGS sequence"/>
</dbReference>
<dbReference type="PANTHER" id="PTHR33053">
    <property type="entry name" value="PROTEIN, PUTATIVE-RELATED"/>
    <property type="match status" value="1"/>
</dbReference>
<dbReference type="OrthoDB" id="7744106at2759"/>
<comment type="caution">
    <text evidence="1">The sequence shown here is derived from an EMBL/GenBank/DDBJ whole genome shotgun (WGS) entry which is preliminary data.</text>
</comment>
<accession>A0A8K0D310</accession>
<proteinExistence type="predicted"/>
<reference evidence="1" key="1">
    <citation type="submission" date="2019-08" db="EMBL/GenBank/DDBJ databases">
        <title>The genome of the North American firefly Photinus pyralis.</title>
        <authorList>
            <consortium name="Photinus pyralis genome working group"/>
            <person name="Fallon T.R."/>
            <person name="Sander Lower S.E."/>
            <person name="Weng J.-K."/>
        </authorList>
    </citation>
    <scope>NUCLEOTIDE SEQUENCE</scope>
    <source>
        <strain evidence="1">TRF0915ILg1</strain>
        <tissue evidence="1">Whole body</tissue>
    </source>
</reference>
<organism evidence="1 2">
    <name type="scientific">Ignelater luminosus</name>
    <name type="common">Cucubano</name>
    <name type="synonym">Pyrophorus luminosus</name>
    <dbReference type="NCBI Taxonomy" id="2038154"/>
    <lineage>
        <taxon>Eukaryota</taxon>
        <taxon>Metazoa</taxon>
        <taxon>Ecdysozoa</taxon>
        <taxon>Arthropoda</taxon>
        <taxon>Hexapoda</taxon>
        <taxon>Insecta</taxon>
        <taxon>Pterygota</taxon>
        <taxon>Neoptera</taxon>
        <taxon>Endopterygota</taxon>
        <taxon>Coleoptera</taxon>
        <taxon>Polyphaga</taxon>
        <taxon>Elateriformia</taxon>
        <taxon>Elateroidea</taxon>
        <taxon>Elateridae</taxon>
        <taxon>Agrypninae</taxon>
        <taxon>Pyrophorini</taxon>
        <taxon>Ignelater</taxon>
    </lineage>
</organism>
<protein>
    <submittedName>
        <fullName evidence="1">Uncharacterized protein</fullName>
    </submittedName>
</protein>
<gene>
    <name evidence="1" type="ORF">ILUMI_10582</name>
</gene>
<dbReference type="AlphaFoldDB" id="A0A8K0D310"/>
<name>A0A8K0D310_IGNLU</name>
<evidence type="ECO:0000313" key="1">
    <source>
        <dbReference type="EMBL" id="KAF2895593.1"/>
    </source>
</evidence>
<evidence type="ECO:0000313" key="2">
    <source>
        <dbReference type="Proteomes" id="UP000801492"/>
    </source>
</evidence>
<dbReference type="EMBL" id="VTPC01005794">
    <property type="protein sequence ID" value="KAF2895593.1"/>
    <property type="molecule type" value="Genomic_DNA"/>
</dbReference>
<keyword evidence="2" id="KW-1185">Reference proteome</keyword>
<sequence length="276" mass="31015">MPGITRSLLVSMQSGVLDQTECSVSAHSQKSFSEENSKLKVRNRDMGEVPNESGENNDSLQNFFKKWSLDHNITHSALKELLGEVPPFLVAIYCGDSKPKSVTEYLDSFMQDINNLLSRGISLRNIDYSVLVKGFICDAPARAYIKCIKLHTDNGPVIPKGLLPDNLCEHFLLFHCGMRILLSNSITPEKINLARSLLSEFVKRSQIYTMAVYRKIAEMVPAKCMEEFQALEETINASEQAFSLLVNILYLVEGNSYKEAIYNSTKKLLKPEVALL</sequence>